<dbReference type="Proteomes" id="UP001595851">
    <property type="component" value="Unassembled WGS sequence"/>
</dbReference>
<evidence type="ECO:0000313" key="2">
    <source>
        <dbReference type="EMBL" id="MFC4010023.1"/>
    </source>
</evidence>
<dbReference type="InterPro" id="IPR001343">
    <property type="entry name" value="Hemolysn_Ca-bd"/>
</dbReference>
<reference evidence="3" key="1">
    <citation type="journal article" date="2019" name="Int. J. Syst. Evol. Microbiol.">
        <title>The Global Catalogue of Microorganisms (GCM) 10K type strain sequencing project: providing services to taxonomists for standard genome sequencing and annotation.</title>
        <authorList>
            <consortium name="The Broad Institute Genomics Platform"/>
            <consortium name="The Broad Institute Genome Sequencing Center for Infectious Disease"/>
            <person name="Wu L."/>
            <person name="Ma J."/>
        </authorList>
    </citation>
    <scope>NUCLEOTIDE SEQUENCE [LARGE SCALE GENOMIC DNA]</scope>
    <source>
        <strain evidence="3">TBRC 1276</strain>
    </source>
</reference>
<evidence type="ECO:0000313" key="3">
    <source>
        <dbReference type="Proteomes" id="UP001595851"/>
    </source>
</evidence>
<dbReference type="PRINTS" id="PR00313">
    <property type="entry name" value="CABNDNGRPT"/>
</dbReference>
<feature type="region of interest" description="Disordered" evidence="1">
    <location>
        <begin position="1"/>
        <end position="27"/>
    </location>
</feature>
<evidence type="ECO:0000256" key="1">
    <source>
        <dbReference type="SAM" id="MobiDB-lite"/>
    </source>
</evidence>
<dbReference type="EMBL" id="JBHSBI010000011">
    <property type="protein sequence ID" value="MFC4010023.1"/>
    <property type="molecule type" value="Genomic_DNA"/>
</dbReference>
<accession>A0ABV8G7S7</accession>
<dbReference type="PROSITE" id="PS00330">
    <property type="entry name" value="HEMOLYSIN_CALCIUM"/>
    <property type="match status" value="1"/>
</dbReference>
<dbReference type="RefSeq" id="WP_379530048.1">
    <property type="nucleotide sequence ID" value="NZ_JBHSBI010000011.1"/>
</dbReference>
<gene>
    <name evidence="2" type="ORF">ACFOY2_22540</name>
</gene>
<organism evidence="2 3">
    <name type="scientific">Nonomuraea purpurea</name>
    <dbReference type="NCBI Taxonomy" id="1849276"/>
    <lineage>
        <taxon>Bacteria</taxon>
        <taxon>Bacillati</taxon>
        <taxon>Actinomycetota</taxon>
        <taxon>Actinomycetes</taxon>
        <taxon>Streptosporangiales</taxon>
        <taxon>Streptosporangiaceae</taxon>
        <taxon>Nonomuraea</taxon>
    </lineage>
</organism>
<keyword evidence="3" id="KW-1185">Reference proteome</keyword>
<dbReference type="InterPro" id="IPR011049">
    <property type="entry name" value="Serralysin-like_metalloprot_C"/>
</dbReference>
<proteinExistence type="predicted"/>
<protein>
    <submittedName>
        <fullName evidence="2">Calcium-binding protein</fullName>
    </submittedName>
</protein>
<name>A0ABV8G7S7_9ACTN</name>
<dbReference type="SUPFAM" id="SSF51120">
    <property type="entry name" value="beta-Roll"/>
    <property type="match status" value="1"/>
</dbReference>
<comment type="caution">
    <text evidence="2">The sequence shown here is derived from an EMBL/GenBank/DDBJ whole genome shotgun (WGS) entry which is preliminary data.</text>
</comment>
<sequence length="136" mass="14419">MQASLNGVADDGIAGEQENIPSDVEDIYGGRSADVLVGNDGDNMLDGGPGGDTLYGHGGNDTLHGGAGVDKLYGDYNDTGMNYGNDYLYGGADGDLLVGDRGSDHAREYTYDTGRDTCQSMEFEDYQKCEVTQAWP</sequence>
<dbReference type="Pfam" id="PF00353">
    <property type="entry name" value="HemolysinCabind"/>
    <property type="match status" value="2"/>
</dbReference>
<dbReference type="InterPro" id="IPR018511">
    <property type="entry name" value="Hemolysin-typ_Ca-bd_CS"/>
</dbReference>
<dbReference type="Gene3D" id="2.150.10.10">
    <property type="entry name" value="Serralysin-like metalloprotease, C-terminal"/>
    <property type="match status" value="1"/>
</dbReference>